<keyword evidence="5" id="KW-1185">Reference proteome</keyword>
<protein>
    <submittedName>
        <fullName evidence="4">Biotin/lipoyl attachment domain-containing protein</fullName>
    </submittedName>
</protein>
<gene>
    <name evidence="4" type="ordered locus">Ctha_0176</name>
</gene>
<dbReference type="eggNOG" id="COG4770">
    <property type="taxonomic scope" value="Bacteria"/>
</dbReference>
<dbReference type="PROSITE" id="PS50968">
    <property type="entry name" value="BIOTINYL_LIPOYL"/>
    <property type="match status" value="1"/>
</dbReference>
<dbReference type="InterPro" id="IPR000089">
    <property type="entry name" value="Biotin_lipoyl"/>
</dbReference>
<dbReference type="Proteomes" id="UP000001208">
    <property type="component" value="Chromosome"/>
</dbReference>
<evidence type="ECO:0000313" key="4">
    <source>
        <dbReference type="EMBL" id="ACF12647.1"/>
    </source>
</evidence>
<keyword evidence="1" id="KW-0092">Biotin</keyword>
<evidence type="ECO:0000313" key="5">
    <source>
        <dbReference type="Proteomes" id="UP000001208"/>
    </source>
</evidence>
<dbReference type="CDD" id="cd06850">
    <property type="entry name" value="biotinyl_domain"/>
    <property type="match status" value="1"/>
</dbReference>
<dbReference type="OrthoDB" id="9812676at2"/>
<dbReference type="InterPro" id="IPR011053">
    <property type="entry name" value="Single_hybrid_motif"/>
</dbReference>
<dbReference type="PANTHER" id="PTHR45266:SF3">
    <property type="entry name" value="OXALOACETATE DECARBOXYLASE ALPHA CHAIN"/>
    <property type="match status" value="1"/>
</dbReference>
<dbReference type="SUPFAM" id="SSF51230">
    <property type="entry name" value="Single hybrid motif"/>
    <property type="match status" value="1"/>
</dbReference>
<evidence type="ECO:0000256" key="1">
    <source>
        <dbReference type="ARBA" id="ARBA00023267"/>
    </source>
</evidence>
<sequence length="138" mass="15307">MRKYKFKISGNEYTVDIKTFEDNVAEIEVNGTQYFVELEKEIKTPKTPKLVRAQAPPPKEHKPLSSTGVSVLKAPLPGTILKVMAKPGDIVKKEQNLLVMEAMKMENNILSEKDGTIKSVKVAPGDTVLQGDVLLEIE</sequence>
<organism evidence="4 5">
    <name type="scientific">Chloroherpeton thalassium (strain ATCC 35110 / GB-78)</name>
    <dbReference type="NCBI Taxonomy" id="517418"/>
    <lineage>
        <taxon>Bacteria</taxon>
        <taxon>Pseudomonadati</taxon>
        <taxon>Chlorobiota</taxon>
        <taxon>Chlorobiia</taxon>
        <taxon>Chlorobiales</taxon>
        <taxon>Chloroherpetonaceae</taxon>
        <taxon>Chloroherpeton</taxon>
    </lineage>
</organism>
<evidence type="ECO:0000256" key="2">
    <source>
        <dbReference type="SAM" id="MobiDB-lite"/>
    </source>
</evidence>
<dbReference type="RefSeq" id="WP_012498731.1">
    <property type="nucleotide sequence ID" value="NC_011026.1"/>
</dbReference>
<dbReference type="InterPro" id="IPR050709">
    <property type="entry name" value="Biotin_Carboxyl_Carrier/Decarb"/>
</dbReference>
<dbReference type="EMBL" id="CP001100">
    <property type="protein sequence ID" value="ACF12647.1"/>
    <property type="molecule type" value="Genomic_DNA"/>
</dbReference>
<proteinExistence type="predicted"/>
<dbReference type="AlphaFoldDB" id="B3QT04"/>
<feature type="domain" description="Lipoyl-binding" evidence="3">
    <location>
        <begin position="61"/>
        <end position="138"/>
    </location>
</feature>
<dbReference type="FunFam" id="2.40.50.100:FF:000003">
    <property type="entry name" value="Acetyl-CoA carboxylase biotin carboxyl carrier protein"/>
    <property type="match status" value="1"/>
</dbReference>
<dbReference type="STRING" id="517418.Ctha_0176"/>
<dbReference type="KEGG" id="cts:Ctha_0176"/>
<reference evidence="4 5" key="1">
    <citation type="submission" date="2008-06" db="EMBL/GenBank/DDBJ databases">
        <title>Complete sequence of Chloroherpeton thalassium ATCC 35110.</title>
        <authorList>
            <consortium name="US DOE Joint Genome Institute"/>
            <person name="Lucas S."/>
            <person name="Copeland A."/>
            <person name="Lapidus A."/>
            <person name="Glavina del Rio T."/>
            <person name="Dalin E."/>
            <person name="Tice H."/>
            <person name="Bruce D."/>
            <person name="Goodwin L."/>
            <person name="Pitluck S."/>
            <person name="Schmutz J."/>
            <person name="Larimer F."/>
            <person name="Land M."/>
            <person name="Hauser L."/>
            <person name="Kyrpides N."/>
            <person name="Mikhailova N."/>
            <person name="Liu Z."/>
            <person name="Li T."/>
            <person name="Zhao F."/>
            <person name="Overmann J."/>
            <person name="Bryant D.A."/>
            <person name="Richardson P."/>
        </authorList>
    </citation>
    <scope>NUCLEOTIDE SEQUENCE [LARGE SCALE GENOMIC DNA]</scope>
    <source>
        <strain evidence="5">ATCC 35110 / GB-78</strain>
    </source>
</reference>
<dbReference type="PANTHER" id="PTHR45266">
    <property type="entry name" value="OXALOACETATE DECARBOXYLASE ALPHA CHAIN"/>
    <property type="match status" value="1"/>
</dbReference>
<evidence type="ECO:0000259" key="3">
    <source>
        <dbReference type="PROSITE" id="PS50968"/>
    </source>
</evidence>
<dbReference type="HOGENOM" id="CLU_016733_5_4_10"/>
<dbReference type="Pfam" id="PF00364">
    <property type="entry name" value="Biotin_lipoyl"/>
    <property type="match status" value="1"/>
</dbReference>
<feature type="region of interest" description="Disordered" evidence="2">
    <location>
        <begin position="47"/>
        <end position="69"/>
    </location>
</feature>
<name>B3QT04_CHLT3</name>
<dbReference type="Gene3D" id="2.40.50.100">
    <property type="match status" value="1"/>
</dbReference>
<accession>B3QT04</accession>